<dbReference type="InterPro" id="IPR050687">
    <property type="entry name" value="Dynein_IC"/>
</dbReference>
<feature type="compositionally biased region" description="Basic and acidic residues" evidence="12">
    <location>
        <begin position="556"/>
        <end position="578"/>
    </location>
</feature>
<feature type="compositionally biased region" description="Basic and acidic residues" evidence="12">
    <location>
        <begin position="622"/>
        <end position="645"/>
    </location>
</feature>
<proteinExistence type="inferred from homology"/>
<dbReference type="GO" id="GO:0045503">
    <property type="term" value="F:dynein light chain binding"/>
    <property type="evidence" value="ECO:0007669"/>
    <property type="project" value="TreeGrafter"/>
</dbReference>
<dbReference type="InterPro" id="IPR015943">
    <property type="entry name" value="WD40/YVTN_repeat-like_dom_sf"/>
</dbReference>
<evidence type="ECO:0000256" key="1">
    <source>
        <dbReference type="ARBA" id="ARBA00004430"/>
    </source>
</evidence>
<evidence type="ECO:0000256" key="9">
    <source>
        <dbReference type="ARBA" id="ARBA00023175"/>
    </source>
</evidence>
<keyword evidence="6" id="KW-0677">Repeat</keyword>
<dbReference type="GO" id="GO:0036158">
    <property type="term" value="P:outer dynein arm assembly"/>
    <property type="evidence" value="ECO:0007669"/>
    <property type="project" value="TreeGrafter"/>
</dbReference>
<dbReference type="FunFam" id="2.130.10.10:FF:000584">
    <property type="entry name" value="Dynein intermediate chain 2"/>
    <property type="match status" value="1"/>
</dbReference>
<keyword evidence="11" id="KW-0966">Cell projection</keyword>
<evidence type="ECO:0000313" key="14">
    <source>
        <dbReference type="Proteomes" id="UP001249851"/>
    </source>
</evidence>
<comment type="subcellular location">
    <subcellularLocation>
        <location evidence="1">Cytoplasm</location>
        <location evidence="1">Cytoskeleton</location>
        <location evidence="1">Cilium axoneme</location>
    </subcellularLocation>
</comment>
<dbReference type="InterPro" id="IPR036322">
    <property type="entry name" value="WD40_repeat_dom_sf"/>
</dbReference>
<evidence type="ECO:0000256" key="6">
    <source>
        <dbReference type="ARBA" id="ARBA00022737"/>
    </source>
</evidence>
<dbReference type="AlphaFoldDB" id="A0AAD9QXS1"/>
<dbReference type="GO" id="GO:0045504">
    <property type="term" value="F:dynein heavy chain binding"/>
    <property type="evidence" value="ECO:0007669"/>
    <property type="project" value="TreeGrafter"/>
</dbReference>
<sequence>MVAKGSTTSTTSSAILDRVLSHLETFLCCLHRVWKVLTLHNKFKMEIVYVYTKKRSEFGRQCNFSDRQAELHVDIAPDEKLLQDYIEKNPCDTGIQCVQEMSEHEVNTERFETESRGINHVEGGWPKDVNPAEVEQTIRYRKKVEKDEIYMNTIQQLGNTMEHCIKQNNAIDIYEEYFADIDVDTSGDPPSAKTINVFRDPHELKRTATSLSWYPESTRKLAVAYSILEFQKFAGETSMDSYIWDIENPNKPELALKPVSPLVCLEYNPKDPHILVGGCYNGQLGFWDTRKGSHPVEMTAIEFSHRDPIYKTIFLQSKTGTECFSTSTDGQVLWWDIRKLGEPTESLLLCPNIKKDPRPQGGVSLEFEPTMPTKFMVGTEQGSVLSCNRKAKSPSEKIVCSFSQHYGPVYAVQRNPFFPKNFLTIGDWTARIWSEDLRESSIMWTKQHMSYMTDGCWSPVRPAVFFTSKMDGTLDVWDYLFKQNDPTLSIQVCDESLNSLRVQEQGRLVACGSHTGTVTLLELSDGLCNMQRNEKASVTAMFERETKREKILETRHREMRLKERSKSSQDREETHEQAAEEEEGEDLVSKAEAEFFKIIEAEKKALEDAENKRNVALAEMKRAIAQEEVSHNDYKEDGEEKEKMQDQVQQPAEESSVKTEDPLKS</sequence>
<dbReference type="PANTHER" id="PTHR12442">
    <property type="entry name" value="DYNEIN INTERMEDIATE CHAIN"/>
    <property type="match status" value="1"/>
</dbReference>
<keyword evidence="14" id="KW-1185">Reference proteome</keyword>
<dbReference type="FunFam" id="2.130.10.10:FF:001723">
    <property type="entry name" value="Dynein intermediate chain 3, ciliary"/>
    <property type="match status" value="1"/>
</dbReference>
<dbReference type="GO" id="GO:0005874">
    <property type="term" value="C:microtubule"/>
    <property type="evidence" value="ECO:0007669"/>
    <property type="project" value="UniProtKB-KW"/>
</dbReference>
<dbReference type="PANTHER" id="PTHR12442:SF7">
    <property type="entry name" value="DYNEIN AXONEMAL INTERMEDIATE CHAIN 2"/>
    <property type="match status" value="1"/>
</dbReference>
<comment type="caution">
    <text evidence="13">The sequence shown here is derived from an EMBL/GenBank/DDBJ whole genome shotgun (WGS) entry which is preliminary data.</text>
</comment>
<dbReference type="Proteomes" id="UP001249851">
    <property type="component" value="Unassembled WGS sequence"/>
</dbReference>
<dbReference type="SUPFAM" id="SSF50978">
    <property type="entry name" value="WD40 repeat-like"/>
    <property type="match status" value="1"/>
</dbReference>
<dbReference type="Gene3D" id="2.130.10.10">
    <property type="entry name" value="YVTN repeat-like/Quinoprotein amine dehydrogenase"/>
    <property type="match status" value="2"/>
</dbReference>
<keyword evidence="10" id="KW-0206">Cytoskeleton</keyword>
<keyword evidence="4" id="KW-0853">WD repeat</keyword>
<feature type="region of interest" description="Disordered" evidence="12">
    <location>
        <begin position="622"/>
        <end position="665"/>
    </location>
</feature>
<evidence type="ECO:0000256" key="11">
    <source>
        <dbReference type="ARBA" id="ARBA00023273"/>
    </source>
</evidence>
<accession>A0AAD9QXS1</accession>
<evidence type="ECO:0000313" key="13">
    <source>
        <dbReference type="EMBL" id="KAK2569364.1"/>
    </source>
</evidence>
<keyword evidence="5" id="KW-0493">Microtubule</keyword>
<keyword evidence="3" id="KW-0963">Cytoplasm</keyword>
<feature type="region of interest" description="Disordered" evidence="12">
    <location>
        <begin position="556"/>
        <end position="588"/>
    </location>
</feature>
<evidence type="ECO:0000256" key="7">
    <source>
        <dbReference type="ARBA" id="ARBA00023017"/>
    </source>
</evidence>
<organism evidence="13 14">
    <name type="scientific">Acropora cervicornis</name>
    <name type="common">Staghorn coral</name>
    <dbReference type="NCBI Taxonomy" id="6130"/>
    <lineage>
        <taxon>Eukaryota</taxon>
        <taxon>Metazoa</taxon>
        <taxon>Cnidaria</taxon>
        <taxon>Anthozoa</taxon>
        <taxon>Hexacorallia</taxon>
        <taxon>Scleractinia</taxon>
        <taxon>Astrocoeniina</taxon>
        <taxon>Acroporidae</taxon>
        <taxon>Acropora</taxon>
    </lineage>
</organism>
<evidence type="ECO:0000256" key="5">
    <source>
        <dbReference type="ARBA" id="ARBA00022701"/>
    </source>
</evidence>
<evidence type="ECO:0000256" key="10">
    <source>
        <dbReference type="ARBA" id="ARBA00023212"/>
    </source>
</evidence>
<dbReference type="InterPro" id="IPR001680">
    <property type="entry name" value="WD40_rpt"/>
</dbReference>
<keyword evidence="7" id="KW-0243">Dynein</keyword>
<comment type="similarity">
    <text evidence="2">Belongs to the dynein intermediate chain family.</text>
</comment>
<dbReference type="GO" id="GO:0003341">
    <property type="term" value="P:cilium movement"/>
    <property type="evidence" value="ECO:0007669"/>
    <property type="project" value="TreeGrafter"/>
</dbReference>
<evidence type="ECO:0000256" key="3">
    <source>
        <dbReference type="ARBA" id="ARBA00022490"/>
    </source>
</evidence>
<keyword evidence="9" id="KW-0505">Motor protein</keyword>
<name>A0AAD9QXS1_ACRCE</name>
<gene>
    <name evidence="13" type="ORF">P5673_006286</name>
</gene>
<reference evidence="13" key="1">
    <citation type="journal article" date="2023" name="G3 (Bethesda)">
        <title>Whole genome assembly and annotation of the endangered Caribbean coral Acropora cervicornis.</title>
        <authorList>
            <person name="Selwyn J.D."/>
            <person name="Vollmer S.V."/>
        </authorList>
    </citation>
    <scope>NUCLEOTIDE SEQUENCE</scope>
    <source>
        <strain evidence="13">K2</strain>
    </source>
</reference>
<dbReference type="GO" id="GO:0036157">
    <property type="term" value="C:outer dynein arm"/>
    <property type="evidence" value="ECO:0007669"/>
    <property type="project" value="TreeGrafter"/>
</dbReference>
<reference evidence="13" key="2">
    <citation type="journal article" date="2023" name="Science">
        <title>Genomic signatures of disease resistance in endangered staghorn corals.</title>
        <authorList>
            <person name="Vollmer S.V."/>
            <person name="Selwyn J.D."/>
            <person name="Despard B.A."/>
            <person name="Roesel C.L."/>
        </authorList>
    </citation>
    <scope>NUCLEOTIDE SEQUENCE</scope>
    <source>
        <strain evidence="13">K2</strain>
    </source>
</reference>
<feature type="compositionally biased region" description="Basic and acidic residues" evidence="12">
    <location>
        <begin position="655"/>
        <end position="665"/>
    </location>
</feature>
<evidence type="ECO:0000256" key="12">
    <source>
        <dbReference type="SAM" id="MobiDB-lite"/>
    </source>
</evidence>
<evidence type="ECO:0000256" key="8">
    <source>
        <dbReference type="ARBA" id="ARBA00023069"/>
    </source>
</evidence>
<evidence type="ECO:0000256" key="2">
    <source>
        <dbReference type="ARBA" id="ARBA00011059"/>
    </source>
</evidence>
<evidence type="ECO:0000256" key="4">
    <source>
        <dbReference type="ARBA" id="ARBA00022574"/>
    </source>
</evidence>
<dbReference type="EMBL" id="JARQWQ010000010">
    <property type="protein sequence ID" value="KAK2569364.1"/>
    <property type="molecule type" value="Genomic_DNA"/>
</dbReference>
<dbReference type="SMART" id="SM00320">
    <property type="entry name" value="WD40"/>
    <property type="match status" value="5"/>
</dbReference>
<keyword evidence="8" id="KW-0969">Cilium</keyword>
<protein>
    <submittedName>
        <fullName evidence="13">Dynein intermediate chain 3</fullName>
    </submittedName>
</protein>